<evidence type="ECO:0000256" key="1">
    <source>
        <dbReference type="SAM" id="SignalP"/>
    </source>
</evidence>
<dbReference type="EMBL" id="JBHULX010000003">
    <property type="protein sequence ID" value="MFD2590241.1"/>
    <property type="molecule type" value="Genomic_DNA"/>
</dbReference>
<name>A0ABW5N564_9FLAO</name>
<protein>
    <recommendedName>
        <fullName evidence="4">PepSY domain-containing protein</fullName>
    </recommendedName>
</protein>
<organism evidence="2 3">
    <name type="scientific">Aquimarina hainanensis</name>
    <dbReference type="NCBI Taxonomy" id="1578017"/>
    <lineage>
        <taxon>Bacteria</taxon>
        <taxon>Pseudomonadati</taxon>
        <taxon>Bacteroidota</taxon>
        <taxon>Flavobacteriia</taxon>
        <taxon>Flavobacteriales</taxon>
        <taxon>Flavobacteriaceae</taxon>
        <taxon>Aquimarina</taxon>
    </lineage>
</organism>
<keyword evidence="1" id="KW-0732">Signal</keyword>
<reference evidence="3" key="1">
    <citation type="journal article" date="2019" name="Int. J. Syst. Evol. Microbiol.">
        <title>The Global Catalogue of Microorganisms (GCM) 10K type strain sequencing project: providing services to taxonomists for standard genome sequencing and annotation.</title>
        <authorList>
            <consortium name="The Broad Institute Genomics Platform"/>
            <consortium name="The Broad Institute Genome Sequencing Center for Infectious Disease"/>
            <person name="Wu L."/>
            <person name="Ma J."/>
        </authorList>
    </citation>
    <scope>NUCLEOTIDE SEQUENCE [LARGE SCALE GENOMIC DNA]</scope>
    <source>
        <strain evidence="3">KCTC 42423</strain>
    </source>
</reference>
<sequence length="115" mass="13005">MKTHLLPLLLATSLLTPTITAIAVPSDTCASTVIQEERKLSPEEEKARGLDVMANQIVENIEEIDLRKVARSPIFETSYGFRWKMFNVKTGHFYTIKVNKNFALISVRDSKNNPL</sequence>
<comment type="caution">
    <text evidence="2">The sequence shown here is derived from an EMBL/GenBank/DDBJ whole genome shotgun (WGS) entry which is preliminary data.</text>
</comment>
<evidence type="ECO:0000313" key="3">
    <source>
        <dbReference type="Proteomes" id="UP001597459"/>
    </source>
</evidence>
<dbReference type="RefSeq" id="WP_378255569.1">
    <property type="nucleotide sequence ID" value="NZ_JBHSJV010000001.1"/>
</dbReference>
<evidence type="ECO:0000313" key="2">
    <source>
        <dbReference type="EMBL" id="MFD2590241.1"/>
    </source>
</evidence>
<proteinExistence type="predicted"/>
<dbReference type="Proteomes" id="UP001597459">
    <property type="component" value="Unassembled WGS sequence"/>
</dbReference>
<keyword evidence="3" id="KW-1185">Reference proteome</keyword>
<feature type="signal peptide" evidence="1">
    <location>
        <begin position="1"/>
        <end position="23"/>
    </location>
</feature>
<accession>A0ABW5N564</accession>
<feature type="chain" id="PRO_5045969418" description="PepSY domain-containing protein" evidence="1">
    <location>
        <begin position="24"/>
        <end position="115"/>
    </location>
</feature>
<gene>
    <name evidence="2" type="ORF">ACFSTE_05320</name>
</gene>
<evidence type="ECO:0008006" key="4">
    <source>
        <dbReference type="Google" id="ProtNLM"/>
    </source>
</evidence>